<evidence type="ECO:0000313" key="10">
    <source>
        <dbReference type="Proteomes" id="UP000006620"/>
    </source>
</evidence>
<dbReference type="EMBL" id="CP002869">
    <property type="protein sequence ID" value="AEI44566.1"/>
    <property type="molecule type" value="Genomic_DNA"/>
</dbReference>
<keyword evidence="6 9" id="KW-0449">Lipoprotein</keyword>
<evidence type="ECO:0000256" key="1">
    <source>
        <dbReference type="ARBA" id="ARBA00004193"/>
    </source>
</evidence>
<dbReference type="Proteomes" id="UP000006620">
    <property type="component" value="Chromosome"/>
</dbReference>
<evidence type="ECO:0000256" key="2">
    <source>
        <dbReference type="ARBA" id="ARBA00008610"/>
    </source>
</evidence>
<comment type="subcellular location">
    <subcellularLocation>
        <location evidence="1">Cell membrane</location>
        <topology evidence="1">Lipid-anchor</topology>
    </subcellularLocation>
</comment>
<evidence type="ECO:0000256" key="6">
    <source>
        <dbReference type="ARBA" id="ARBA00023288"/>
    </source>
</evidence>
<evidence type="ECO:0000256" key="7">
    <source>
        <dbReference type="SAM" id="SignalP"/>
    </source>
</evidence>
<dbReference type="PATRIC" id="fig|1036673.3.peg.5615"/>
<dbReference type="PANTHER" id="PTHR34296:SF2">
    <property type="entry name" value="ABC TRANSPORTER GUANOSINE-BINDING PROTEIN NUPN"/>
    <property type="match status" value="1"/>
</dbReference>
<dbReference type="GO" id="GO:0005886">
    <property type="term" value="C:plasma membrane"/>
    <property type="evidence" value="ECO:0007669"/>
    <property type="project" value="UniProtKB-SubCell"/>
</dbReference>
<proteinExistence type="inferred from homology"/>
<dbReference type="InterPro" id="IPR050957">
    <property type="entry name" value="BMP_lipoprotein"/>
</dbReference>
<dbReference type="KEGG" id="pms:KNP414_06042"/>
<dbReference type="CDD" id="cd06354">
    <property type="entry name" value="PBP1_PrnA-like"/>
    <property type="match status" value="1"/>
</dbReference>
<keyword evidence="5" id="KW-0472">Membrane</keyword>
<dbReference type="PROSITE" id="PS51257">
    <property type="entry name" value="PROKAR_LIPOPROTEIN"/>
    <property type="match status" value="1"/>
</dbReference>
<feature type="chain" id="PRO_5039558278" evidence="7">
    <location>
        <begin position="25"/>
        <end position="329"/>
    </location>
</feature>
<dbReference type="SUPFAM" id="SSF53822">
    <property type="entry name" value="Periplasmic binding protein-like I"/>
    <property type="match status" value="1"/>
</dbReference>
<keyword evidence="4 7" id="KW-0732">Signal</keyword>
<reference evidence="10" key="1">
    <citation type="submission" date="2011-06" db="EMBL/GenBank/DDBJ databases">
        <title>Complete genome sequence of Paenibacillus mucilaginosus KNP414.</title>
        <authorList>
            <person name="Wang J."/>
            <person name="Hu S."/>
            <person name="Hu X."/>
            <person name="Zhang B."/>
            <person name="Dong D."/>
            <person name="Zhang S."/>
            <person name="Zhao K."/>
            <person name="Wu D."/>
        </authorList>
    </citation>
    <scope>NUCLEOTIDE SEQUENCE [LARGE SCALE GENOMIC DNA]</scope>
    <source>
        <strain evidence="10">KNP414</strain>
    </source>
</reference>
<dbReference type="HOGENOM" id="CLU_038813_0_0_9"/>
<name>F8FEG7_PAEMK</name>
<evidence type="ECO:0000256" key="5">
    <source>
        <dbReference type="ARBA" id="ARBA00023136"/>
    </source>
</evidence>
<evidence type="ECO:0000313" key="9">
    <source>
        <dbReference type="EMBL" id="AEI44566.1"/>
    </source>
</evidence>
<dbReference type="Pfam" id="PF02608">
    <property type="entry name" value="Bmp"/>
    <property type="match status" value="1"/>
</dbReference>
<comment type="similarity">
    <text evidence="2">Belongs to the BMP lipoprotein family.</text>
</comment>
<dbReference type="InterPro" id="IPR028082">
    <property type="entry name" value="Peripla_BP_I"/>
</dbReference>
<dbReference type="PANTHER" id="PTHR34296">
    <property type="entry name" value="TRANSCRIPTIONAL ACTIVATOR PROTEIN MED"/>
    <property type="match status" value="1"/>
</dbReference>
<keyword evidence="3" id="KW-1003">Cell membrane</keyword>
<reference evidence="9 10" key="2">
    <citation type="journal article" date="2013" name="Genome Announc.">
        <title>Genome Sequence of Growth-Improving Paenibacillus mucilaginosus Strain KNP414.</title>
        <authorList>
            <person name="Lu J.J."/>
            <person name="Wang J.F."/>
            <person name="Hu X.F."/>
        </authorList>
    </citation>
    <scope>NUCLEOTIDE SEQUENCE [LARGE SCALE GENOMIC DNA]</scope>
    <source>
        <strain evidence="9 10">KNP414</strain>
    </source>
</reference>
<dbReference type="InterPro" id="IPR003760">
    <property type="entry name" value="PnrA-like"/>
</dbReference>
<evidence type="ECO:0000259" key="8">
    <source>
        <dbReference type="Pfam" id="PF02608"/>
    </source>
</evidence>
<evidence type="ECO:0000256" key="4">
    <source>
        <dbReference type="ARBA" id="ARBA00022729"/>
    </source>
</evidence>
<evidence type="ECO:0000256" key="3">
    <source>
        <dbReference type="ARBA" id="ARBA00022475"/>
    </source>
</evidence>
<feature type="domain" description="ABC transporter substrate-binding protein PnrA-like" evidence="8">
    <location>
        <begin position="45"/>
        <end position="323"/>
    </location>
</feature>
<dbReference type="AlphaFoldDB" id="F8FEG7"/>
<dbReference type="Gene3D" id="3.40.50.2300">
    <property type="match status" value="2"/>
</dbReference>
<accession>F8FEG7</accession>
<sequence length="329" mass="35132">MRIRTLLVPLMAFVLAAASGCSVMKNNESKKTEPLRVGILLSNVGLGDESFSDAGIKGLTRARDELGIRFDYREPGNDKASQEQALEELAAQGSELIIGLGFSAKEDLEKAAKKHPELPYLLVDEVSDLPNVSSITFKEDEGSFLVGVIAGMKSKTGVIGFIGGVDVPIIHKFQRGFEYGVRSVAPHAKVLSAYAGTFGDDKKGAELADGMFKAQADVVFPAAGFTGVGALKAAEQAGRYGIGVDTDQFFVAEKAVLTSMLKNVDVAVYQAVKEFSVNRAFAAKQVQLGLKEQGVDHAPVRLLGLSEEEAARLEALKKQLKEGSITIPQ</sequence>
<dbReference type="RefSeq" id="WP_013919710.1">
    <property type="nucleotide sequence ID" value="NC_015690.1"/>
</dbReference>
<organism evidence="9 10">
    <name type="scientific">Paenibacillus mucilaginosus (strain KNP414)</name>
    <dbReference type="NCBI Taxonomy" id="1036673"/>
    <lineage>
        <taxon>Bacteria</taxon>
        <taxon>Bacillati</taxon>
        <taxon>Bacillota</taxon>
        <taxon>Bacilli</taxon>
        <taxon>Bacillales</taxon>
        <taxon>Paenibacillaceae</taxon>
        <taxon>Paenibacillus</taxon>
    </lineage>
</organism>
<protein>
    <submittedName>
        <fullName evidence="9">Uncharacterized ABC-type transport system, periplasmic component/surface lipoprotein</fullName>
    </submittedName>
</protein>
<gene>
    <name evidence="9" type="ordered locus">KNP414_06042</name>
</gene>
<feature type="signal peptide" evidence="7">
    <location>
        <begin position="1"/>
        <end position="24"/>
    </location>
</feature>